<evidence type="ECO:0000256" key="1">
    <source>
        <dbReference type="SAM" id="MobiDB-lite"/>
    </source>
</evidence>
<gene>
    <name evidence="2" type="ORF">FDO65_10510</name>
</gene>
<accession>A0A4U6QNL8</accession>
<dbReference type="InterPro" id="IPR021391">
    <property type="entry name" value="DUF3027"/>
</dbReference>
<dbReference type="AlphaFoldDB" id="A0A4U6QNL8"/>
<feature type="region of interest" description="Disordered" evidence="1">
    <location>
        <begin position="281"/>
        <end position="302"/>
    </location>
</feature>
<dbReference type="Pfam" id="PF11228">
    <property type="entry name" value="DUF3027"/>
    <property type="match status" value="1"/>
</dbReference>
<dbReference type="EMBL" id="SZZH01000001">
    <property type="protein sequence ID" value="TKV62304.1"/>
    <property type="molecule type" value="Genomic_DNA"/>
</dbReference>
<protein>
    <submittedName>
        <fullName evidence="2">DUF3027 domain-containing protein</fullName>
    </submittedName>
</protein>
<sequence length="428" mass="43686">MSYAADRTEDAEQAAPVPSATQNADAVEPVVQATEATPTEVPAEVVDLARAAAVTEAGDEDSIGEHLDTLAEDPVARTVRFAALAAGYRGWQWSVTLAVLPDADPTVSEVVLLPGPDALIAPVWLPWDQRLRPGDLGPSDLLPAAEDDVRLVPGYVQSDDPAIEELATEVGLGRERVLSREGRDDAAERWHDGPFGPTSPTAKAAPAHCGTCGFFAPLAGSLGGAFGVCANEWSPADARVVDVAFGCGAHSEVPPPPPAVVIGETALDEVTLDVYPRPSAEERAAAGVVDPEPTDAPSVDEPVATAETDGAAPASDARLIDLVPAVAETGDELPDVELVTAESDVVDGLSASAQDESHVDGPVAVEPEVVTSAGAVAGPEAEIVLPEPAAPSPSPSATDAVPQDVAPSVDDSRDAGTEQDPLADPADG</sequence>
<dbReference type="Proteomes" id="UP000306985">
    <property type="component" value="Unassembled WGS sequence"/>
</dbReference>
<organism evidence="2 3">
    <name type="scientific">Nakamurella flava</name>
    <dbReference type="NCBI Taxonomy" id="2576308"/>
    <lineage>
        <taxon>Bacteria</taxon>
        <taxon>Bacillati</taxon>
        <taxon>Actinomycetota</taxon>
        <taxon>Actinomycetes</taxon>
        <taxon>Nakamurellales</taxon>
        <taxon>Nakamurellaceae</taxon>
        <taxon>Nakamurella</taxon>
    </lineage>
</organism>
<evidence type="ECO:0000313" key="3">
    <source>
        <dbReference type="Proteomes" id="UP000306985"/>
    </source>
</evidence>
<feature type="region of interest" description="Disordered" evidence="1">
    <location>
        <begin position="373"/>
        <end position="428"/>
    </location>
</feature>
<name>A0A4U6QNL8_9ACTN</name>
<proteinExistence type="predicted"/>
<keyword evidence="3" id="KW-1185">Reference proteome</keyword>
<feature type="region of interest" description="Disordered" evidence="1">
    <location>
        <begin position="1"/>
        <end position="27"/>
    </location>
</feature>
<evidence type="ECO:0000313" key="2">
    <source>
        <dbReference type="EMBL" id="TKV62304.1"/>
    </source>
</evidence>
<feature type="compositionally biased region" description="Basic and acidic residues" evidence="1">
    <location>
        <begin position="1"/>
        <end position="10"/>
    </location>
</feature>
<dbReference type="OrthoDB" id="3210158at2"/>
<reference evidence="2 3" key="1">
    <citation type="submission" date="2019-05" db="EMBL/GenBank/DDBJ databases">
        <title>Nakamurella sp. N5BH11, whole genome shotgun sequence.</title>
        <authorList>
            <person name="Tuo L."/>
        </authorList>
    </citation>
    <scope>NUCLEOTIDE SEQUENCE [LARGE SCALE GENOMIC DNA]</scope>
    <source>
        <strain evidence="2 3">N5BH11</strain>
    </source>
</reference>
<comment type="caution">
    <text evidence="2">The sequence shown here is derived from an EMBL/GenBank/DDBJ whole genome shotgun (WGS) entry which is preliminary data.</text>
</comment>